<comment type="subcellular location">
    <subcellularLocation>
        <location evidence="1">Nucleus</location>
    </subcellularLocation>
</comment>
<dbReference type="PROSITE" id="PS50157">
    <property type="entry name" value="ZINC_FINGER_C2H2_2"/>
    <property type="match status" value="2"/>
</dbReference>
<evidence type="ECO:0000256" key="2">
    <source>
        <dbReference type="ARBA" id="ARBA00022723"/>
    </source>
</evidence>
<keyword evidence="2" id="KW-0479">Metal-binding</keyword>
<evidence type="ECO:0000256" key="7">
    <source>
        <dbReference type="PROSITE-ProRule" id="PRU00042"/>
    </source>
</evidence>
<dbReference type="InterPro" id="IPR036236">
    <property type="entry name" value="Znf_C2H2_sf"/>
</dbReference>
<dbReference type="PROSITE" id="PS00028">
    <property type="entry name" value="ZINC_FINGER_C2H2_1"/>
    <property type="match status" value="2"/>
</dbReference>
<keyword evidence="3" id="KW-0677">Repeat</keyword>
<comment type="caution">
    <text evidence="10">The sequence shown here is derived from an EMBL/GenBank/DDBJ whole genome shotgun (WGS) entry which is preliminary data.</text>
</comment>
<name>A0A9P4Y3S5_CRYP1</name>
<dbReference type="GO" id="GO:0005634">
    <property type="term" value="C:nucleus"/>
    <property type="evidence" value="ECO:0007669"/>
    <property type="project" value="UniProtKB-SubCell"/>
</dbReference>
<dbReference type="GO" id="GO:0000981">
    <property type="term" value="F:DNA-binding transcription factor activity, RNA polymerase II-specific"/>
    <property type="evidence" value="ECO:0007669"/>
    <property type="project" value="InterPro"/>
</dbReference>
<evidence type="ECO:0000256" key="6">
    <source>
        <dbReference type="ARBA" id="ARBA00023242"/>
    </source>
</evidence>
<dbReference type="InterPro" id="IPR013087">
    <property type="entry name" value="Znf_C2H2_type"/>
</dbReference>
<reference evidence="10" key="1">
    <citation type="journal article" date="2020" name="Phytopathology">
        <title>Genome sequence of the chestnut blight fungus Cryphonectria parasitica EP155: A fundamental resource for an archetypical invasive plant pathogen.</title>
        <authorList>
            <person name="Crouch J.A."/>
            <person name="Dawe A."/>
            <person name="Aerts A."/>
            <person name="Barry K."/>
            <person name="Churchill A.C.L."/>
            <person name="Grimwood J."/>
            <person name="Hillman B."/>
            <person name="Milgroom M.G."/>
            <person name="Pangilinan J."/>
            <person name="Smith M."/>
            <person name="Salamov A."/>
            <person name="Schmutz J."/>
            <person name="Yadav J."/>
            <person name="Grigoriev I.V."/>
            <person name="Nuss D."/>
        </authorList>
    </citation>
    <scope>NUCLEOTIDE SEQUENCE</scope>
    <source>
        <strain evidence="10">EP155</strain>
    </source>
</reference>
<dbReference type="Proteomes" id="UP000803844">
    <property type="component" value="Unassembled WGS sequence"/>
</dbReference>
<feature type="region of interest" description="Disordered" evidence="8">
    <location>
        <begin position="98"/>
        <end position="127"/>
    </location>
</feature>
<dbReference type="GO" id="GO:0008270">
    <property type="term" value="F:zinc ion binding"/>
    <property type="evidence" value="ECO:0007669"/>
    <property type="project" value="UniProtKB-KW"/>
</dbReference>
<organism evidence="10 11">
    <name type="scientific">Cryphonectria parasitica (strain ATCC 38755 / EP155)</name>
    <dbReference type="NCBI Taxonomy" id="660469"/>
    <lineage>
        <taxon>Eukaryota</taxon>
        <taxon>Fungi</taxon>
        <taxon>Dikarya</taxon>
        <taxon>Ascomycota</taxon>
        <taxon>Pezizomycotina</taxon>
        <taxon>Sordariomycetes</taxon>
        <taxon>Sordariomycetidae</taxon>
        <taxon>Diaporthales</taxon>
        <taxon>Cryphonectriaceae</taxon>
        <taxon>Cryphonectria-Endothia species complex</taxon>
        <taxon>Cryphonectria</taxon>
    </lineage>
</organism>
<dbReference type="Pfam" id="PF00096">
    <property type="entry name" value="zf-C2H2"/>
    <property type="match status" value="2"/>
</dbReference>
<dbReference type="OrthoDB" id="6910977at2759"/>
<keyword evidence="4 7" id="KW-0863">Zinc-finger</keyword>
<evidence type="ECO:0000313" key="10">
    <source>
        <dbReference type="EMBL" id="KAF3765925.1"/>
    </source>
</evidence>
<sequence>METHRETREYPFPCQVGDCNKRFVRKTDLQRHHQSVHMKERKHGCEYCGRMFARRDTLNRHKTDGCHKRFDIGTMDLRAEAQDERGLFPLPNLPPLAIPPLGSQHTSVPSLRGQESSEMGSASPWNR</sequence>
<evidence type="ECO:0000259" key="9">
    <source>
        <dbReference type="PROSITE" id="PS50157"/>
    </source>
</evidence>
<dbReference type="SMART" id="SM00355">
    <property type="entry name" value="ZnF_C2H2"/>
    <property type="match status" value="2"/>
</dbReference>
<dbReference type="GO" id="GO:0000978">
    <property type="term" value="F:RNA polymerase II cis-regulatory region sequence-specific DNA binding"/>
    <property type="evidence" value="ECO:0007669"/>
    <property type="project" value="InterPro"/>
</dbReference>
<evidence type="ECO:0000256" key="3">
    <source>
        <dbReference type="ARBA" id="ARBA00022737"/>
    </source>
</evidence>
<dbReference type="AlphaFoldDB" id="A0A9P4Y3S5"/>
<evidence type="ECO:0000256" key="5">
    <source>
        <dbReference type="ARBA" id="ARBA00022833"/>
    </source>
</evidence>
<dbReference type="PANTHER" id="PTHR40626">
    <property type="entry name" value="MIP31509P"/>
    <property type="match status" value="1"/>
</dbReference>
<dbReference type="InterPro" id="IPR051059">
    <property type="entry name" value="VerF-like"/>
</dbReference>
<dbReference type="GO" id="GO:0000785">
    <property type="term" value="C:chromatin"/>
    <property type="evidence" value="ECO:0007669"/>
    <property type="project" value="TreeGrafter"/>
</dbReference>
<evidence type="ECO:0000256" key="1">
    <source>
        <dbReference type="ARBA" id="ARBA00004123"/>
    </source>
</evidence>
<dbReference type="GeneID" id="63840495"/>
<dbReference type="RefSeq" id="XP_040776886.1">
    <property type="nucleotide sequence ID" value="XM_040923366.1"/>
</dbReference>
<feature type="compositionally biased region" description="Polar residues" evidence="8">
    <location>
        <begin position="103"/>
        <end position="127"/>
    </location>
</feature>
<accession>A0A9P4Y3S5</accession>
<feature type="domain" description="C2H2-type" evidence="9">
    <location>
        <begin position="43"/>
        <end position="67"/>
    </location>
</feature>
<evidence type="ECO:0000313" key="11">
    <source>
        <dbReference type="Proteomes" id="UP000803844"/>
    </source>
</evidence>
<keyword evidence="5" id="KW-0862">Zinc</keyword>
<keyword evidence="11" id="KW-1185">Reference proteome</keyword>
<evidence type="ECO:0000256" key="4">
    <source>
        <dbReference type="ARBA" id="ARBA00022771"/>
    </source>
</evidence>
<dbReference type="EMBL" id="MU032347">
    <property type="protein sequence ID" value="KAF3765925.1"/>
    <property type="molecule type" value="Genomic_DNA"/>
</dbReference>
<proteinExistence type="predicted"/>
<dbReference type="Gene3D" id="3.30.160.60">
    <property type="entry name" value="Classic Zinc Finger"/>
    <property type="match status" value="2"/>
</dbReference>
<protein>
    <recommendedName>
        <fullName evidence="9">C2H2-type domain-containing protein</fullName>
    </recommendedName>
</protein>
<keyword evidence="6" id="KW-0539">Nucleus</keyword>
<evidence type="ECO:0000256" key="8">
    <source>
        <dbReference type="SAM" id="MobiDB-lite"/>
    </source>
</evidence>
<dbReference type="PANTHER" id="PTHR40626:SF31">
    <property type="entry name" value="TRANSCRIPTIONAL ACTIVATOR_REPRESSOR MOT3"/>
    <property type="match status" value="1"/>
</dbReference>
<gene>
    <name evidence="10" type="ORF">M406DRAFT_356135</name>
</gene>
<dbReference type="SUPFAM" id="SSF57667">
    <property type="entry name" value="beta-beta-alpha zinc fingers"/>
    <property type="match status" value="1"/>
</dbReference>
<feature type="domain" description="C2H2-type" evidence="9">
    <location>
        <begin position="12"/>
        <end position="42"/>
    </location>
</feature>